<accession>A0A7W6HGL9</accession>
<gene>
    <name evidence="2" type="ORF">GGR03_003887</name>
</gene>
<dbReference type="SUPFAM" id="SSF53448">
    <property type="entry name" value="Nucleotide-diphospho-sugar transferases"/>
    <property type="match status" value="1"/>
</dbReference>
<name>A0A7W6HGL9_9HYPH</name>
<comment type="caution">
    <text evidence="2">The sequence shown here is derived from an EMBL/GenBank/DDBJ whole genome shotgun (WGS) entry which is preliminary data.</text>
</comment>
<dbReference type="InterPro" id="IPR029044">
    <property type="entry name" value="Nucleotide-diphossugar_trans"/>
</dbReference>
<sequence length="277" mass="30851">MLADTLEHLSGQSRMPDQVLVCPAQASDVDLHRVSSLPFDVQIVAGGRGLPLQRNALIAASDADIMVFIDDDFLLAPDFLQEAEALMRGNPDVVVATGHVLADGILTQGLDFEEAVRIIDAAGPNRGGEWHRTYNAYGCNMIVRLQAVRDHSVKFDERLPLYAWQEDLDFSRQLAVYGEIVRSPRLRGVHLGTKRSGRSPGRRLGYSQVVNPVYLARKGTMAWSRCFRQIGRNITANCARAIRPESWVDRRGRLLGNLIGLFDLLRGVCEPERAVRH</sequence>
<organism evidence="2 3">
    <name type="scientific">Aurantimonas endophytica</name>
    <dbReference type="NCBI Taxonomy" id="1522175"/>
    <lineage>
        <taxon>Bacteria</taxon>
        <taxon>Pseudomonadati</taxon>
        <taxon>Pseudomonadota</taxon>
        <taxon>Alphaproteobacteria</taxon>
        <taxon>Hyphomicrobiales</taxon>
        <taxon>Aurantimonadaceae</taxon>
        <taxon>Aurantimonas</taxon>
    </lineage>
</organism>
<dbReference type="GO" id="GO:0016740">
    <property type="term" value="F:transferase activity"/>
    <property type="evidence" value="ECO:0007669"/>
    <property type="project" value="UniProtKB-KW"/>
</dbReference>
<proteinExistence type="predicted"/>
<dbReference type="CDD" id="cd00761">
    <property type="entry name" value="Glyco_tranf_GTA_type"/>
    <property type="match status" value="1"/>
</dbReference>
<keyword evidence="2" id="KW-0808">Transferase</keyword>
<evidence type="ECO:0000259" key="1">
    <source>
        <dbReference type="Pfam" id="PF00535"/>
    </source>
</evidence>
<dbReference type="EMBL" id="JACIEM010000005">
    <property type="protein sequence ID" value="MBB4004792.1"/>
    <property type="molecule type" value="Genomic_DNA"/>
</dbReference>
<reference evidence="2 3" key="1">
    <citation type="submission" date="2020-08" db="EMBL/GenBank/DDBJ databases">
        <title>Genomic Encyclopedia of Type Strains, Phase IV (KMG-IV): sequencing the most valuable type-strain genomes for metagenomic binning, comparative biology and taxonomic classification.</title>
        <authorList>
            <person name="Goeker M."/>
        </authorList>
    </citation>
    <scope>NUCLEOTIDE SEQUENCE [LARGE SCALE GENOMIC DNA]</scope>
    <source>
        <strain evidence="2 3">DSM 103570</strain>
    </source>
</reference>
<keyword evidence="3" id="KW-1185">Reference proteome</keyword>
<dbReference type="Gene3D" id="3.90.550.10">
    <property type="entry name" value="Spore Coat Polysaccharide Biosynthesis Protein SpsA, Chain A"/>
    <property type="match status" value="1"/>
</dbReference>
<feature type="domain" description="Glycosyltransferase 2-like" evidence="1">
    <location>
        <begin position="5"/>
        <end position="97"/>
    </location>
</feature>
<dbReference type="InterPro" id="IPR001173">
    <property type="entry name" value="Glyco_trans_2-like"/>
</dbReference>
<dbReference type="Pfam" id="PF00535">
    <property type="entry name" value="Glycos_transf_2"/>
    <property type="match status" value="1"/>
</dbReference>
<protein>
    <submittedName>
        <fullName evidence="2">GT2 family glycosyltransferase</fullName>
    </submittedName>
</protein>
<evidence type="ECO:0000313" key="3">
    <source>
        <dbReference type="Proteomes" id="UP000588647"/>
    </source>
</evidence>
<evidence type="ECO:0000313" key="2">
    <source>
        <dbReference type="EMBL" id="MBB4004792.1"/>
    </source>
</evidence>
<dbReference type="Proteomes" id="UP000588647">
    <property type="component" value="Unassembled WGS sequence"/>
</dbReference>
<dbReference type="AlphaFoldDB" id="A0A7W6HGL9"/>